<dbReference type="AlphaFoldDB" id="A0ABC9FW91"/>
<dbReference type="SUPFAM" id="SSF52058">
    <property type="entry name" value="L domain-like"/>
    <property type="match status" value="1"/>
</dbReference>
<sequence>MPPQGSRRRRQEDGDGDGGADGVDRLSDLPEELRLQIIGRLDSAHEAARTSVLSRRWRGLWTGLLELTFRGVGIGTGSVEAALAQLTDHKLDLLDVRIEEPVTPGRVSSLLRAAARLGPKVLSIGDDYDPEKLSRPVMSGTFYLPCLERTTSLKISILEMSLAPPPAGEFAALTSLSIKDCSSVDIGALLPLCPCLRFLVLHKCLEYGPAIVHSPLLEELVLRGNVLNCVDIEAPMLKKVDVELYVMDELSVSFFAPMVKQFEWCIVYESVDVVFCQLWRLNSVCELRVEGRPPCVQIQLDTHPSTFQGWDFAEAIAQLRFPNFSVLELDILTDGHVFGPMVLHLLRIWPVIQTLRISMEGNDRNMVNIACPKDCPCKQPNGWRSESVALTNLEAVEIVGLEGKDHEVDFLKLVLQCAPVLKRMTVRLVDGASRRKILRIYKKYPNVECAVYRRLERRRAKSSTSSPGLKAKRSHSCRSL</sequence>
<protein>
    <recommendedName>
        <fullName evidence="2">F-box domain-containing protein</fullName>
    </recommendedName>
</protein>
<reference evidence="3" key="1">
    <citation type="submission" date="2024-10" db="EMBL/GenBank/DDBJ databases">
        <authorList>
            <person name="Ryan C."/>
        </authorList>
    </citation>
    <scope>NUCLEOTIDE SEQUENCE [LARGE SCALE GENOMIC DNA]</scope>
</reference>
<dbReference type="Pfam" id="PF08387">
    <property type="entry name" value="FBD"/>
    <property type="match status" value="1"/>
</dbReference>
<gene>
    <name evidence="3" type="ORF">URODEC1_LOCUS109626</name>
</gene>
<proteinExistence type="predicted"/>
<evidence type="ECO:0000256" key="1">
    <source>
        <dbReference type="SAM" id="MobiDB-lite"/>
    </source>
</evidence>
<dbReference type="InterPro" id="IPR001810">
    <property type="entry name" value="F-box_dom"/>
</dbReference>
<dbReference type="PANTHER" id="PTHR34709">
    <property type="entry name" value="OS10G0396666 PROTEIN"/>
    <property type="match status" value="1"/>
</dbReference>
<dbReference type="EMBL" id="OZ075117">
    <property type="protein sequence ID" value="CAL5082949.1"/>
    <property type="molecule type" value="Genomic_DNA"/>
</dbReference>
<accession>A0ABC9FW91</accession>
<dbReference type="InterPro" id="IPR006566">
    <property type="entry name" value="FBD"/>
</dbReference>
<dbReference type="Pfam" id="PF00646">
    <property type="entry name" value="F-box"/>
    <property type="match status" value="1"/>
</dbReference>
<feature type="region of interest" description="Disordered" evidence="1">
    <location>
        <begin position="461"/>
        <end position="480"/>
    </location>
</feature>
<dbReference type="InterPro" id="IPR055312">
    <property type="entry name" value="FBL15-like"/>
</dbReference>
<dbReference type="SUPFAM" id="SSF81383">
    <property type="entry name" value="F-box domain"/>
    <property type="match status" value="1"/>
</dbReference>
<evidence type="ECO:0000313" key="3">
    <source>
        <dbReference type="EMBL" id="CAL5082949.1"/>
    </source>
</evidence>
<dbReference type="PANTHER" id="PTHR34709:SF75">
    <property type="entry name" value="FBD DOMAIN-CONTAINING PROTEIN"/>
    <property type="match status" value="1"/>
</dbReference>
<evidence type="ECO:0000259" key="2">
    <source>
        <dbReference type="PROSITE" id="PS50181"/>
    </source>
</evidence>
<dbReference type="InterPro" id="IPR036047">
    <property type="entry name" value="F-box-like_dom_sf"/>
</dbReference>
<name>A0ABC9FW91_9POAL</name>
<organism evidence="3 4">
    <name type="scientific">Urochloa decumbens</name>
    <dbReference type="NCBI Taxonomy" id="240449"/>
    <lineage>
        <taxon>Eukaryota</taxon>
        <taxon>Viridiplantae</taxon>
        <taxon>Streptophyta</taxon>
        <taxon>Embryophyta</taxon>
        <taxon>Tracheophyta</taxon>
        <taxon>Spermatophyta</taxon>
        <taxon>Magnoliopsida</taxon>
        <taxon>Liliopsida</taxon>
        <taxon>Poales</taxon>
        <taxon>Poaceae</taxon>
        <taxon>PACMAD clade</taxon>
        <taxon>Panicoideae</taxon>
        <taxon>Panicodae</taxon>
        <taxon>Paniceae</taxon>
        <taxon>Melinidinae</taxon>
        <taxon>Urochloa</taxon>
    </lineage>
</organism>
<feature type="domain" description="F-box" evidence="2">
    <location>
        <begin position="23"/>
        <end position="72"/>
    </location>
</feature>
<dbReference type="PROSITE" id="PS50181">
    <property type="entry name" value="FBOX"/>
    <property type="match status" value="1"/>
</dbReference>
<feature type="region of interest" description="Disordered" evidence="1">
    <location>
        <begin position="1"/>
        <end position="25"/>
    </location>
</feature>
<feature type="compositionally biased region" description="Basic residues" evidence="1">
    <location>
        <begin position="470"/>
        <end position="480"/>
    </location>
</feature>
<keyword evidence="4" id="KW-1185">Reference proteome</keyword>
<dbReference type="Proteomes" id="UP001497457">
    <property type="component" value="Chromosome 7b"/>
</dbReference>
<evidence type="ECO:0000313" key="4">
    <source>
        <dbReference type="Proteomes" id="UP001497457"/>
    </source>
</evidence>